<dbReference type="PANTHER" id="PTHR30006:SF3">
    <property type="entry name" value="THIAMINE-BINDING PERIPLASMIC PROTEIN"/>
    <property type="match status" value="1"/>
</dbReference>
<evidence type="ECO:0000256" key="5">
    <source>
        <dbReference type="ARBA" id="ARBA00022764"/>
    </source>
</evidence>
<proteinExistence type="inferred from homology"/>
<dbReference type="EMBL" id="PXYL01000002">
    <property type="protein sequence ID" value="PSJ63188.1"/>
    <property type="molecule type" value="Genomic_DNA"/>
</dbReference>
<dbReference type="GO" id="GO:0030976">
    <property type="term" value="F:thiamine pyrophosphate binding"/>
    <property type="evidence" value="ECO:0007669"/>
    <property type="project" value="TreeGrafter"/>
</dbReference>
<comment type="similarity">
    <text evidence="2">Belongs to the bacterial solute-binding protein 1 family.</text>
</comment>
<dbReference type="CDD" id="cd13589">
    <property type="entry name" value="PBP2_polyamine_RpCGA009"/>
    <property type="match status" value="1"/>
</dbReference>
<dbReference type="PANTHER" id="PTHR30006">
    <property type="entry name" value="THIAMINE-BINDING PERIPLASMIC PROTEIN-RELATED"/>
    <property type="match status" value="1"/>
</dbReference>
<dbReference type="AlphaFoldDB" id="A0A2P7SL41"/>
<keyword evidence="7" id="KW-1185">Reference proteome</keyword>
<dbReference type="OrthoDB" id="9815444at2"/>
<evidence type="ECO:0000256" key="2">
    <source>
        <dbReference type="ARBA" id="ARBA00008520"/>
    </source>
</evidence>
<reference evidence="6 7" key="1">
    <citation type="submission" date="2018-03" db="EMBL/GenBank/DDBJ databases">
        <title>The draft genome of Mesorhizobium soli JCM 19897.</title>
        <authorList>
            <person name="Li L."/>
            <person name="Liu L."/>
            <person name="Liang L."/>
            <person name="Wang T."/>
            <person name="Zhang X."/>
        </authorList>
    </citation>
    <scope>NUCLEOTIDE SEQUENCE [LARGE SCALE GENOMIC DNA]</scope>
    <source>
        <strain evidence="6 7">JCM 19897</strain>
    </source>
</reference>
<comment type="subcellular location">
    <subcellularLocation>
        <location evidence="1">Periplasm</location>
    </subcellularLocation>
</comment>
<evidence type="ECO:0000256" key="3">
    <source>
        <dbReference type="ARBA" id="ARBA00022448"/>
    </source>
</evidence>
<protein>
    <submittedName>
        <fullName evidence="6">Polyamine ABC transporter substrate-binding protein</fullName>
    </submittedName>
</protein>
<sequence length="369" mass="40447">MSDHFKRDCFEILTRRAAAGEIDRRSFVKAAALLLSVPVAMRAKMAFAGDQLVIANWGGDAIEAFQKAFGERFTQETGIAVRIDGSGPTEGAIKAQITSGKVIWDVVDADANLGIAFGKEGVLEALDYNVIDRAKIRKGYDYEFGTAGYFFSYVLAYDSAKFSDEAPKSPADFWNVDKFPGKRTMYKWMNGMLEAALLADGVKPEELYPLNIERALAKIEELKPHIISFWGSGAESQQLLLEGEATMGYIWNTRAILLGRDTSDQIKWGYEGGFLNSSTWITPKGNPAGRDNAMRFIASSQDALSQVALFDLLGNGPANPQADALIPDDKKALNCVSPEAEAKQVTLSAEWYADNYSSALEKFLALVSK</sequence>
<dbReference type="SUPFAM" id="SSF53850">
    <property type="entry name" value="Periplasmic binding protein-like II"/>
    <property type="match status" value="1"/>
</dbReference>
<dbReference type="InterPro" id="IPR006059">
    <property type="entry name" value="SBP"/>
</dbReference>
<dbReference type="Gene3D" id="3.40.190.10">
    <property type="entry name" value="Periplasmic binding protein-like II"/>
    <property type="match status" value="2"/>
</dbReference>
<organism evidence="6 7">
    <name type="scientific">Pseudaminobacter soli</name>
    <name type="common">ex Li et al. 2025</name>
    <dbReference type="NCBI Taxonomy" id="1295366"/>
    <lineage>
        <taxon>Bacteria</taxon>
        <taxon>Pseudomonadati</taxon>
        <taxon>Pseudomonadota</taxon>
        <taxon>Alphaproteobacteria</taxon>
        <taxon>Hyphomicrobiales</taxon>
        <taxon>Phyllobacteriaceae</taxon>
        <taxon>Pseudaminobacter</taxon>
    </lineage>
</organism>
<evidence type="ECO:0000313" key="6">
    <source>
        <dbReference type="EMBL" id="PSJ63188.1"/>
    </source>
</evidence>
<keyword evidence="4" id="KW-0732">Signal</keyword>
<dbReference type="RefSeq" id="WP_106722898.1">
    <property type="nucleotide sequence ID" value="NZ_PXYL01000002.1"/>
</dbReference>
<evidence type="ECO:0000313" key="7">
    <source>
        <dbReference type="Proteomes" id="UP000240653"/>
    </source>
</evidence>
<evidence type="ECO:0000256" key="1">
    <source>
        <dbReference type="ARBA" id="ARBA00004418"/>
    </source>
</evidence>
<dbReference type="Pfam" id="PF13416">
    <property type="entry name" value="SBP_bac_8"/>
    <property type="match status" value="1"/>
</dbReference>
<dbReference type="Proteomes" id="UP000240653">
    <property type="component" value="Unassembled WGS sequence"/>
</dbReference>
<evidence type="ECO:0000256" key="4">
    <source>
        <dbReference type="ARBA" id="ARBA00022729"/>
    </source>
</evidence>
<keyword evidence="3" id="KW-0813">Transport</keyword>
<dbReference type="GO" id="GO:0030975">
    <property type="term" value="F:thiamine binding"/>
    <property type="evidence" value="ECO:0007669"/>
    <property type="project" value="TreeGrafter"/>
</dbReference>
<name>A0A2P7SL41_9HYPH</name>
<comment type="caution">
    <text evidence="6">The sequence shown here is derived from an EMBL/GenBank/DDBJ whole genome shotgun (WGS) entry which is preliminary data.</text>
</comment>
<gene>
    <name evidence="6" type="ORF">C7I85_05355</name>
</gene>
<dbReference type="GO" id="GO:0030288">
    <property type="term" value="C:outer membrane-bounded periplasmic space"/>
    <property type="evidence" value="ECO:0007669"/>
    <property type="project" value="TreeGrafter"/>
</dbReference>
<dbReference type="GO" id="GO:0015888">
    <property type="term" value="P:thiamine transport"/>
    <property type="evidence" value="ECO:0007669"/>
    <property type="project" value="TreeGrafter"/>
</dbReference>
<accession>A0A2P7SL41</accession>
<keyword evidence="5" id="KW-0574">Periplasm</keyword>